<reference evidence="1 2" key="2">
    <citation type="journal article" date="2017" name="Nature">
        <title>The Apostasia genome and the evolution of orchids.</title>
        <authorList>
            <person name="Zhang G.Q."/>
            <person name="Liu K.W."/>
            <person name="Li Z."/>
            <person name="Lohaus R."/>
            <person name="Hsiao Y.Y."/>
            <person name="Niu S.C."/>
            <person name="Wang J.Y."/>
            <person name="Lin Y.C."/>
            <person name="Xu Q."/>
            <person name="Chen L.J."/>
            <person name="Yoshida K."/>
            <person name="Fujiwara S."/>
            <person name="Wang Z.W."/>
            <person name="Zhang Y.Q."/>
            <person name="Mitsuda N."/>
            <person name="Wang M."/>
            <person name="Liu G.H."/>
            <person name="Pecoraro L."/>
            <person name="Huang H.X."/>
            <person name="Xiao X.J."/>
            <person name="Lin M."/>
            <person name="Wu X.Y."/>
            <person name="Wu W.L."/>
            <person name="Chen Y.Y."/>
            <person name="Chang S.B."/>
            <person name="Sakamoto S."/>
            <person name="Ohme-Takagi M."/>
            <person name="Yagi M."/>
            <person name="Zeng S.J."/>
            <person name="Shen C.Y."/>
            <person name="Yeh C.M."/>
            <person name="Luo Y.B."/>
            <person name="Tsai W.C."/>
            <person name="Van de Peer Y."/>
            <person name="Liu Z.J."/>
        </authorList>
    </citation>
    <scope>NUCLEOTIDE SEQUENCE [LARGE SCALE GENOMIC DNA]</scope>
    <source>
        <tissue evidence="1">The whole plant</tissue>
    </source>
</reference>
<accession>A0A2I0X632</accession>
<reference evidence="1 2" key="1">
    <citation type="journal article" date="2016" name="Sci. Rep.">
        <title>The Dendrobium catenatum Lindl. genome sequence provides insights into polysaccharide synthase, floral development and adaptive evolution.</title>
        <authorList>
            <person name="Zhang G.Q."/>
            <person name="Xu Q."/>
            <person name="Bian C."/>
            <person name="Tsai W.C."/>
            <person name="Yeh C.M."/>
            <person name="Liu K.W."/>
            <person name="Yoshida K."/>
            <person name="Zhang L.S."/>
            <person name="Chang S.B."/>
            <person name="Chen F."/>
            <person name="Shi Y."/>
            <person name="Su Y.Y."/>
            <person name="Zhang Y.Q."/>
            <person name="Chen L.J."/>
            <person name="Yin Y."/>
            <person name="Lin M."/>
            <person name="Huang H."/>
            <person name="Deng H."/>
            <person name="Wang Z.W."/>
            <person name="Zhu S.L."/>
            <person name="Zhao X."/>
            <person name="Deng C."/>
            <person name="Niu S.C."/>
            <person name="Huang J."/>
            <person name="Wang M."/>
            <person name="Liu G.H."/>
            <person name="Yang H.J."/>
            <person name="Xiao X.J."/>
            <person name="Hsiao Y.Y."/>
            <person name="Wu W.L."/>
            <person name="Chen Y.Y."/>
            <person name="Mitsuda N."/>
            <person name="Ohme-Takagi M."/>
            <person name="Luo Y.B."/>
            <person name="Van de Peer Y."/>
            <person name="Liu Z.J."/>
        </authorList>
    </citation>
    <scope>NUCLEOTIDE SEQUENCE [LARGE SCALE GENOMIC DNA]</scope>
    <source>
        <tissue evidence="1">The whole plant</tissue>
    </source>
</reference>
<organism evidence="1 2">
    <name type="scientific">Dendrobium catenatum</name>
    <dbReference type="NCBI Taxonomy" id="906689"/>
    <lineage>
        <taxon>Eukaryota</taxon>
        <taxon>Viridiplantae</taxon>
        <taxon>Streptophyta</taxon>
        <taxon>Embryophyta</taxon>
        <taxon>Tracheophyta</taxon>
        <taxon>Spermatophyta</taxon>
        <taxon>Magnoliopsida</taxon>
        <taxon>Liliopsida</taxon>
        <taxon>Asparagales</taxon>
        <taxon>Orchidaceae</taxon>
        <taxon>Epidendroideae</taxon>
        <taxon>Malaxideae</taxon>
        <taxon>Dendrobiinae</taxon>
        <taxon>Dendrobium</taxon>
    </lineage>
</organism>
<dbReference type="PANTHER" id="PTHR33070">
    <property type="entry name" value="OS06G0725500 PROTEIN"/>
    <property type="match status" value="1"/>
</dbReference>
<protein>
    <submittedName>
        <fullName evidence="1">Uncharacterized protein</fullName>
    </submittedName>
</protein>
<proteinExistence type="predicted"/>
<dbReference type="OrthoDB" id="1701699at2759"/>
<gene>
    <name evidence="1" type="ORF">MA16_Dca016497</name>
</gene>
<evidence type="ECO:0000313" key="1">
    <source>
        <dbReference type="EMBL" id="PKU83388.1"/>
    </source>
</evidence>
<dbReference type="AlphaFoldDB" id="A0A2I0X632"/>
<dbReference type="Pfam" id="PF03087">
    <property type="entry name" value="BPS1"/>
    <property type="match status" value="1"/>
</dbReference>
<dbReference type="EMBL" id="KZ502113">
    <property type="protein sequence ID" value="PKU83388.1"/>
    <property type="molecule type" value="Genomic_DNA"/>
</dbReference>
<dbReference type="GO" id="GO:0048367">
    <property type="term" value="P:shoot system development"/>
    <property type="evidence" value="ECO:0007669"/>
    <property type="project" value="InterPro"/>
</dbReference>
<name>A0A2I0X632_9ASPA</name>
<evidence type="ECO:0000313" key="2">
    <source>
        <dbReference type="Proteomes" id="UP000233837"/>
    </source>
</evidence>
<dbReference type="PANTHER" id="PTHR33070:SF120">
    <property type="entry name" value="EXPRESSED PROTEIN"/>
    <property type="match status" value="1"/>
</dbReference>
<dbReference type="GO" id="GO:0048364">
    <property type="term" value="P:root development"/>
    <property type="evidence" value="ECO:0007669"/>
    <property type="project" value="InterPro"/>
</dbReference>
<dbReference type="Proteomes" id="UP000233837">
    <property type="component" value="Unassembled WGS sequence"/>
</dbReference>
<keyword evidence="2" id="KW-1185">Reference proteome</keyword>
<dbReference type="InterPro" id="IPR004320">
    <property type="entry name" value="BPS1_pln"/>
</dbReference>
<sequence>MAYQAFNLRSISFPFRSRPATLRVEEELDKVRTCAASSTTESVCDGLRGLGEVYEEIDELLRQPGNQQSFSHPNHRKWVEKELDLSLQLLDLSGAIRDGLSATTAHLQDIQLSIRRKDCSNAKIKAFHHVSISFRSTKKNIANSLRSLQKQTENGRKITSCSGVAAMLVEAREISVSLFGSAYSLLTEATGKPKASRWSSFVTRQLHHKKVACGVHEVESEGESLVALLSSIQKLDFELESLFRRLIRNRVSLLNVLSFNRSNCEKMKFN</sequence>